<dbReference type="EMBL" id="UPPP01000054">
    <property type="protein sequence ID" value="VBB05273.1"/>
    <property type="molecule type" value="Genomic_DNA"/>
</dbReference>
<reference evidence="1 2" key="1">
    <citation type="submission" date="2018-06" db="EMBL/GenBank/DDBJ databases">
        <authorList>
            <person name="Strepis N."/>
        </authorList>
    </citation>
    <scope>NUCLEOTIDE SEQUENCE [LARGE SCALE GENOMIC DNA]</scope>
    <source>
        <strain evidence="1">LUCI</strain>
    </source>
</reference>
<name>A0A498R508_9FIRM</name>
<accession>A0A498R508</accession>
<evidence type="ECO:0000313" key="1">
    <source>
        <dbReference type="EMBL" id="VBB05273.1"/>
    </source>
</evidence>
<protein>
    <submittedName>
        <fullName evidence="1">Spore coat protein cotja</fullName>
    </submittedName>
</protein>
<keyword evidence="1" id="KW-0946">Virion</keyword>
<dbReference type="InterPro" id="IPR020256">
    <property type="entry name" value="Spore_coat_CotJA"/>
</dbReference>
<dbReference type="Proteomes" id="UP000277811">
    <property type="component" value="Unassembled WGS sequence"/>
</dbReference>
<keyword evidence="1" id="KW-0167">Capsid protein</keyword>
<dbReference type="AlphaFoldDB" id="A0A498R508"/>
<evidence type="ECO:0000313" key="2">
    <source>
        <dbReference type="Proteomes" id="UP000277811"/>
    </source>
</evidence>
<gene>
    <name evidence="1" type="ORF">LUCI_0480</name>
</gene>
<proteinExistence type="predicted"/>
<dbReference type="RefSeq" id="WP_207856865.1">
    <property type="nucleotide sequence ID" value="NZ_UPPP01000054.1"/>
</dbReference>
<dbReference type="Pfam" id="PF11007">
    <property type="entry name" value="CotJA"/>
    <property type="match status" value="1"/>
</dbReference>
<keyword evidence="2" id="KW-1185">Reference proteome</keyword>
<sequence length="78" mass="9188">MRIQPDDFQDDEDRTMFCDCDCDTEEKCLDEEGSMPEQVILAHSYVPWQFYVKAYSPQEALMRGTLFPELFGVYPIPR</sequence>
<organism evidence="1 2">
    <name type="scientific">Lucifera butyrica</name>
    <dbReference type="NCBI Taxonomy" id="1351585"/>
    <lineage>
        <taxon>Bacteria</taxon>
        <taxon>Bacillati</taxon>
        <taxon>Bacillota</taxon>
        <taxon>Negativicutes</taxon>
        <taxon>Veillonellales</taxon>
        <taxon>Veillonellaceae</taxon>
        <taxon>Lucifera</taxon>
    </lineage>
</organism>